<feature type="domain" description="ABC transmembrane type-1" evidence="11">
    <location>
        <begin position="211"/>
        <end position="486"/>
    </location>
</feature>
<dbReference type="InterPro" id="IPR044726">
    <property type="entry name" value="ABCC_6TM_D2"/>
</dbReference>
<dbReference type="PROSITE" id="PS50893">
    <property type="entry name" value="ABC_TRANSPORTER_2"/>
    <property type="match status" value="2"/>
</dbReference>
<feature type="transmembrane region" description="Helical" evidence="9">
    <location>
        <begin position="1110"/>
        <end position="1133"/>
    </location>
</feature>
<keyword evidence="7 9" id="KW-0472">Membrane</keyword>
<dbReference type="InterPro" id="IPR011527">
    <property type="entry name" value="ABC1_TM_dom"/>
</dbReference>
<feature type="region of interest" description="Disordered" evidence="8">
    <location>
        <begin position="504"/>
        <end position="531"/>
    </location>
</feature>
<gene>
    <name evidence="12" type="ORF">ANOM_008947</name>
</gene>
<keyword evidence="2" id="KW-0813">Transport</keyword>
<keyword evidence="13" id="KW-1185">Reference proteome</keyword>
<dbReference type="RefSeq" id="XP_015403233.1">
    <property type="nucleotide sequence ID" value="XM_015554203.1"/>
</dbReference>
<feature type="domain" description="ABC transporter" evidence="10">
    <location>
        <begin position="1174"/>
        <end position="1420"/>
    </location>
</feature>
<feature type="transmembrane region" description="Helical" evidence="9">
    <location>
        <begin position="1025"/>
        <end position="1042"/>
    </location>
</feature>
<dbReference type="GeneID" id="26810751"/>
<keyword evidence="5" id="KW-0067">ATP-binding</keyword>
<evidence type="ECO:0000313" key="13">
    <source>
        <dbReference type="Proteomes" id="UP000037505"/>
    </source>
</evidence>
<evidence type="ECO:0000256" key="1">
    <source>
        <dbReference type="ARBA" id="ARBA00004141"/>
    </source>
</evidence>
<dbReference type="Pfam" id="PF00005">
    <property type="entry name" value="ABC_tran"/>
    <property type="match status" value="2"/>
</dbReference>
<dbReference type="SUPFAM" id="SSF90123">
    <property type="entry name" value="ABC transporter transmembrane region"/>
    <property type="match status" value="2"/>
</dbReference>
<dbReference type="InterPro" id="IPR044746">
    <property type="entry name" value="ABCC_6TM_D1"/>
</dbReference>
<feature type="transmembrane region" description="Helical" evidence="9">
    <location>
        <begin position="244"/>
        <end position="262"/>
    </location>
</feature>
<feature type="transmembrane region" description="Helical" evidence="9">
    <location>
        <begin position="66"/>
        <end position="85"/>
    </location>
</feature>
<comment type="subcellular location">
    <subcellularLocation>
        <location evidence="1">Membrane</location>
        <topology evidence="1">Multi-pass membrane protein</topology>
    </subcellularLocation>
</comment>
<organism evidence="12 13">
    <name type="scientific">Aspergillus nomiae NRRL (strain ATCC 15546 / NRRL 13137 / CBS 260.88 / M93)</name>
    <dbReference type="NCBI Taxonomy" id="1509407"/>
    <lineage>
        <taxon>Eukaryota</taxon>
        <taxon>Fungi</taxon>
        <taxon>Dikarya</taxon>
        <taxon>Ascomycota</taxon>
        <taxon>Pezizomycotina</taxon>
        <taxon>Eurotiomycetes</taxon>
        <taxon>Eurotiomycetidae</taxon>
        <taxon>Eurotiales</taxon>
        <taxon>Aspergillaceae</taxon>
        <taxon>Aspergillus</taxon>
        <taxon>Aspergillus subgen. Circumdati</taxon>
    </lineage>
</organism>
<evidence type="ECO:0000313" key="12">
    <source>
        <dbReference type="EMBL" id="KNG82310.1"/>
    </source>
</evidence>
<dbReference type="InterPro" id="IPR036640">
    <property type="entry name" value="ABC1_TM_sf"/>
</dbReference>
<dbReference type="GO" id="GO:0016020">
    <property type="term" value="C:membrane"/>
    <property type="evidence" value="ECO:0007669"/>
    <property type="project" value="UniProtKB-SubCell"/>
</dbReference>
<dbReference type="Pfam" id="PF00664">
    <property type="entry name" value="ABC_membrane"/>
    <property type="match status" value="3"/>
</dbReference>
<dbReference type="Gene3D" id="3.40.50.300">
    <property type="entry name" value="P-loop containing nucleotide triphosphate hydrolases"/>
    <property type="match status" value="2"/>
</dbReference>
<evidence type="ECO:0000256" key="8">
    <source>
        <dbReference type="SAM" id="MobiDB-lite"/>
    </source>
</evidence>
<dbReference type="OrthoDB" id="6500128at2759"/>
<evidence type="ECO:0000256" key="4">
    <source>
        <dbReference type="ARBA" id="ARBA00022741"/>
    </source>
</evidence>
<keyword evidence="3 9" id="KW-0812">Transmembrane</keyword>
<dbReference type="GO" id="GO:0005524">
    <property type="term" value="F:ATP binding"/>
    <property type="evidence" value="ECO:0007669"/>
    <property type="project" value="UniProtKB-KW"/>
</dbReference>
<keyword evidence="6 9" id="KW-1133">Transmembrane helix</keyword>
<feature type="transmembrane region" description="Helical" evidence="9">
    <location>
        <begin position="36"/>
        <end position="54"/>
    </location>
</feature>
<dbReference type="Proteomes" id="UP000037505">
    <property type="component" value="Unassembled WGS sequence"/>
</dbReference>
<name>A0A0L1ISD8_ASPN3</name>
<dbReference type="EMBL" id="JNOM01000357">
    <property type="protein sequence ID" value="KNG82310.1"/>
    <property type="molecule type" value="Genomic_DNA"/>
</dbReference>
<dbReference type="GO" id="GO:0140359">
    <property type="term" value="F:ABC-type transporter activity"/>
    <property type="evidence" value="ECO:0007669"/>
    <property type="project" value="InterPro"/>
</dbReference>
<comment type="caution">
    <text evidence="12">The sequence shown here is derived from an EMBL/GenBank/DDBJ whole genome shotgun (WGS) entry which is preliminary data.</text>
</comment>
<dbReference type="PANTHER" id="PTHR24223:SF404">
    <property type="entry name" value="ABC MULTIDRUG TRANSPORTER (EUROFUNG)-RELATED"/>
    <property type="match status" value="1"/>
</dbReference>
<feature type="transmembrane region" description="Helical" evidence="9">
    <location>
        <begin position="907"/>
        <end position="930"/>
    </location>
</feature>
<evidence type="ECO:0000256" key="9">
    <source>
        <dbReference type="SAM" id="Phobius"/>
    </source>
</evidence>
<dbReference type="SMART" id="SM00382">
    <property type="entry name" value="AAA"/>
    <property type="match status" value="2"/>
</dbReference>
<dbReference type="SUPFAM" id="SSF52540">
    <property type="entry name" value="P-loop containing nucleoside triphosphate hydrolases"/>
    <property type="match status" value="2"/>
</dbReference>
<evidence type="ECO:0008006" key="14">
    <source>
        <dbReference type="Google" id="ProtNLM"/>
    </source>
</evidence>
<sequence length="1423" mass="156041">MEPPVQLALAGLFIAQLVFLAFRVRSLAVKTEGSIAADVLSALATLAAVVLSFVSHQRSQRPSTILNLFLSVSILLNAARTRTLWLLPRNVGNSRAATAMSIVLSLFLVSLALESVETKAKRLKAGSPEQHSGIWPRTCFTWLASTFRTGYAQVLTLDDLPPLDTKLESQATCERLIEAWNRYNHQEPHSLVRACFRANLASFLSPIIPRLCVIAFNFAQPFLINTTLQAIDPSQPRTNESRGLIGAWALVYLGIAASNSIYQYQNFRFVTRVRGALITTIYHHTLQTRVADSGDITAVSLMGTDVERIVNGLELFHETWGALVEIGIACWLLGRQLSVACIAPLILVLLFVAGSSKLSVSMNTAQRRWIEKVQERLRVTSAMLSDMKAVKMLGLSGVLLPVIQGFRSREIETSRSYRKLLVAMLLLSLTPINLAPVVTFGIYTIIAVFWKSQTLLLTQAFTSLSLISLLTTPVIVFIQTMPMVFQCVGNFDRIQEYCNYSSQTRNVPHSGDGSRTPCSTSEEETTLESVPLGTLSKGESHSHSLFHADLRLDGHGFAWNRSSADPALHDLQIAIKRGSITAIIGPVGSGKSSFLHALLGELVDIPSELGLSRRDKVDPRACKAMAYCAQHPWLENHTIRENIRGSSPWDLKWYHCVLSACALETDLAQLEKGDFTLVGSDGVKLSGGQKQRIALARAVYSKRSIILLDDVFSGIDMHTVQSVSRRLLGRDTGLLRNDNTTVVLTTHNPRIMMLADRIIVLREGRMVESGSPSSLAQKDEGYVKELGLCVTSPWDKESIDKDSALTAKEVSPTAGLTSASSREGDMHSALIVDPTSNPPTDLRRKNGDLSIYRYYLTSSGYVAVGLYALFMVLWIFFTEFSVIWVSWWSEANETHPNQKVAMYMGVYAMMGVLGTFAACLAAWVAFVSIVSNSATSIHFDLLAATLKAPFRFFASTDNGELINRFSEDMELIDMDLPSTALNYTSSILPSPNNVFLSRPLTTIKAAISCLAQVIILAIFSRSLAIAVPLVFALLYVLQRFYLQTSRQMRLLMIEAKAPLYTHFTNTESTYRSGATTIRAFGWTHDYQHRAARLADHSQRPAYLQSCIQHWLTFALNVLMAALVVILVGTVVTWHRQLDIRVGGRFVTETEAEDAGQEYETAGGTIAPWPRPGAVEFEGVVAGFTAPGSSSLPAADAALKAITLSVQPGEHLAICGRSGSGKTSLLLALLRMVEVLEGQILVEGRVAVAAGAFAAQEADEFRRRLNVVPQDPFFLKGASVRFNLDLYSEAQSEEELVGALHRVGLWELVHAQGGLDTVVDTLPLSAGQQQLFCFARAIVRRRNCSILVLDEATMDSEAAALVQSIIDSEFRECTVLAVMHVLTHIEAYDRVAVLDGGALVEVGPPAELLAGETRLAGLYSMHLG</sequence>
<feature type="domain" description="ABC transporter" evidence="10">
    <location>
        <begin position="550"/>
        <end position="788"/>
    </location>
</feature>
<dbReference type="InterPro" id="IPR017871">
    <property type="entry name" value="ABC_transporter-like_CS"/>
</dbReference>
<feature type="transmembrane region" description="Helical" evidence="9">
    <location>
        <begin position="1000"/>
        <end position="1019"/>
    </location>
</feature>
<feature type="transmembrane region" description="Helical" evidence="9">
    <location>
        <begin position="207"/>
        <end position="224"/>
    </location>
</feature>
<proteinExistence type="predicted"/>
<evidence type="ECO:0000256" key="5">
    <source>
        <dbReference type="ARBA" id="ARBA00022840"/>
    </source>
</evidence>
<dbReference type="PROSITE" id="PS00211">
    <property type="entry name" value="ABC_TRANSPORTER_1"/>
    <property type="match status" value="2"/>
</dbReference>
<evidence type="ECO:0000256" key="2">
    <source>
        <dbReference type="ARBA" id="ARBA00022448"/>
    </source>
</evidence>
<evidence type="ECO:0000256" key="3">
    <source>
        <dbReference type="ARBA" id="ARBA00022692"/>
    </source>
</evidence>
<dbReference type="FunFam" id="1.20.1560.10:FF:000055">
    <property type="entry name" value="ABC multidrug transporter (Eurofung)"/>
    <property type="match status" value="1"/>
</dbReference>
<dbReference type="Gene3D" id="1.20.1560.10">
    <property type="entry name" value="ABC transporter type 1, transmembrane domain"/>
    <property type="match status" value="2"/>
</dbReference>
<dbReference type="InterPro" id="IPR003593">
    <property type="entry name" value="AAA+_ATPase"/>
</dbReference>
<dbReference type="STRING" id="1509407.A0A0L1ISD8"/>
<dbReference type="InterPro" id="IPR003439">
    <property type="entry name" value="ABC_transporter-like_ATP-bd"/>
</dbReference>
<dbReference type="FunFam" id="1.20.1560.10:FF:000066">
    <property type="entry name" value="ABC multidrug transporter (Eurofung)"/>
    <property type="match status" value="1"/>
</dbReference>
<dbReference type="PROSITE" id="PS50929">
    <property type="entry name" value="ABC_TM1F"/>
    <property type="match status" value="2"/>
</dbReference>
<feature type="transmembrane region" description="Helical" evidence="9">
    <location>
        <begin position="97"/>
        <end position="116"/>
    </location>
</feature>
<dbReference type="InterPro" id="IPR050173">
    <property type="entry name" value="ABC_transporter_C-like"/>
</dbReference>
<protein>
    <recommendedName>
        <fullName evidence="14">ABC transporter</fullName>
    </recommendedName>
</protein>
<keyword evidence="4" id="KW-0547">Nucleotide-binding</keyword>
<dbReference type="PANTHER" id="PTHR24223">
    <property type="entry name" value="ATP-BINDING CASSETTE SUB-FAMILY C"/>
    <property type="match status" value="1"/>
</dbReference>
<dbReference type="GO" id="GO:0016887">
    <property type="term" value="F:ATP hydrolysis activity"/>
    <property type="evidence" value="ECO:0007669"/>
    <property type="project" value="InterPro"/>
</dbReference>
<feature type="transmembrane region" description="Helical" evidence="9">
    <location>
        <begin position="420"/>
        <end position="450"/>
    </location>
</feature>
<feature type="transmembrane region" description="Helical" evidence="9">
    <location>
        <begin position="861"/>
        <end position="887"/>
    </location>
</feature>
<evidence type="ECO:0000256" key="6">
    <source>
        <dbReference type="ARBA" id="ARBA00022989"/>
    </source>
</evidence>
<evidence type="ECO:0000259" key="10">
    <source>
        <dbReference type="PROSITE" id="PS50893"/>
    </source>
</evidence>
<dbReference type="CDD" id="cd03250">
    <property type="entry name" value="ABCC_MRP_domain1"/>
    <property type="match status" value="1"/>
</dbReference>
<dbReference type="CDD" id="cd18579">
    <property type="entry name" value="ABC_6TM_ABCC_D1"/>
    <property type="match status" value="1"/>
</dbReference>
<feature type="transmembrane region" description="Helical" evidence="9">
    <location>
        <begin position="456"/>
        <end position="478"/>
    </location>
</feature>
<evidence type="ECO:0000256" key="7">
    <source>
        <dbReference type="ARBA" id="ARBA00023136"/>
    </source>
</evidence>
<dbReference type="InterPro" id="IPR027417">
    <property type="entry name" value="P-loop_NTPase"/>
</dbReference>
<reference evidence="12 13" key="1">
    <citation type="submission" date="2014-06" db="EMBL/GenBank/DDBJ databases">
        <title>The Genome of the Aflatoxigenic Filamentous Fungus Aspergillus nomius.</title>
        <authorList>
            <person name="Moore M.G."/>
            <person name="Shannon B.M."/>
            <person name="Brian M.M."/>
        </authorList>
    </citation>
    <scope>NUCLEOTIDE SEQUENCE [LARGE SCALE GENOMIC DNA]</scope>
    <source>
        <strain evidence="12 13">NRRL 13137</strain>
    </source>
</reference>
<feature type="domain" description="ABC transmembrane type-1" evidence="11">
    <location>
        <begin position="866"/>
        <end position="1128"/>
    </location>
</feature>
<evidence type="ECO:0000259" key="11">
    <source>
        <dbReference type="PROSITE" id="PS50929"/>
    </source>
</evidence>
<accession>A0A0L1ISD8</accession>
<dbReference type="CDD" id="cd18580">
    <property type="entry name" value="ABC_6TM_ABCC_D2"/>
    <property type="match status" value="1"/>
</dbReference>